<dbReference type="PANTHER" id="PTHR40661">
    <property type="match status" value="1"/>
</dbReference>
<dbReference type="SUPFAM" id="SSF47413">
    <property type="entry name" value="lambda repressor-like DNA-binding domains"/>
    <property type="match status" value="1"/>
</dbReference>
<proteinExistence type="predicted"/>
<dbReference type="Gene3D" id="1.10.260.40">
    <property type="entry name" value="lambda repressor-like DNA-binding domains"/>
    <property type="match status" value="1"/>
</dbReference>
<evidence type="ECO:0000256" key="2">
    <source>
        <dbReference type="ARBA" id="ARBA00023125"/>
    </source>
</evidence>
<dbReference type="InterPro" id="IPR001387">
    <property type="entry name" value="Cro/C1-type_HTH"/>
</dbReference>
<dbReference type="InterPro" id="IPR010982">
    <property type="entry name" value="Lambda_DNA-bd_dom_sf"/>
</dbReference>
<reference evidence="6" key="1">
    <citation type="journal article" date="2019" name="Int. J. Syst. Evol. Microbiol.">
        <title>The Global Catalogue of Microorganisms (GCM) 10K type strain sequencing project: providing services to taxonomists for standard genome sequencing and annotation.</title>
        <authorList>
            <consortium name="The Broad Institute Genomics Platform"/>
            <consortium name="The Broad Institute Genome Sequencing Center for Infectious Disease"/>
            <person name="Wu L."/>
            <person name="Ma J."/>
        </authorList>
    </citation>
    <scope>NUCLEOTIDE SEQUENCE [LARGE SCALE GENOMIC DNA]</scope>
    <source>
        <strain evidence="6">CCUG 62793</strain>
    </source>
</reference>
<accession>A0ABW5ETS7</accession>
<dbReference type="EMBL" id="JBHUIG010000018">
    <property type="protein sequence ID" value="MFD2320119.1"/>
    <property type="molecule type" value="Genomic_DNA"/>
</dbReference>
<dbReference type="SMART" id="SM00530">
    <property type="entry name" value="HTH_XRE"/>
    <property type="match status" value="1"/>
</dbReference>
<evidence type="ECO:0000256" key="1">
    <source>
        <dbReference type="ARBA" id="ARBA00023015"/>
    </source>
</evidence>
<dbReference type="CDD" id="cd00093">
    <property type="entry name" value="HTH_XRE"/>
    <property type="match status" value="1"/>
</dbReference>
<organism evidence="5 6">
    <name type="scientific">Delftia deserti</name>
    <dbReference type="NCBI Taxonomy" id="1651218"/>
    <lineage>
        <taxon>Bacteria</taxon>
        <taxon>Pseudomonadati</taxon>
        <taxon>Pseudomonadota</taxon>
        <taxon>Betaproteobacteria</taxon>
        <taxon>Burkholderiales</taxon>
        <taxon>Comamonadaceae</taxon>
        <taxon>Delftia</taxon>
    </lineage>
</organism>
<evidence type="ECO:0000259" key="4">
    <source>
        <dbReference type="PROSITE" id="PS50943"/>
    </source>
</evidence>
<keyword evidence="6" id="KW-1185">Reference proteome</keyword>
<dbReference type="Pfam" id="PF01381">
    <property type="entry name" value="HTH_3"/>
    <property type="match status" value="1"/>
</dbReference>
<dbReference type="Proteomes" id="UP001597287">
    <property type="component" value="Unassembled WGS sequence"/>
</dbReference>
<dbReference type="PANTHER" id="PTHR40661:SF2">
    <property type="entry name" value="HTH-TYPE TRANSCRIPTIONAL REGULATOR PRTR"/>
    <property type="match status" value="1"/>
</dbReference>
<dbReference type="PROSITE" id="PS50943">
    <property type="entry name" value="HTH_CROC1"/>
    <property type="match status" value="1"/>
</dbReference>
<comment type="caution">
    <text evidence="5">The sequence shown here is derived from an EMBL/GenBank/DDBJ whole genome shotgun (WGS) entry which is preliminary data.</text>
</comment>
<evidence type="ECO:0000313" key="6">
    <source>
        <dbReference type="Proteomes" id="UP001597287"/>
    </source>
</evidence>
<evidence type="ECO:0000313" key="5">
    <source>
        <dbReference type="EMBL" id="MFD2320119.1"/>
    </source>
</evidence>
<feature type="domain" description="HTH cro/C1-type" evidence="4">
    <location>
        <begin position="11"/>
        <end position="65"/>
    </location>
</feature>
<dbReference type="RefSeq" id="WP_380106886.1">
    <property type="nucleotide sequence ID" value="NZ_JBHSIH010000001.1"/>
</dbReference>
<protein>
    <submittedName>
        <fullName evidence="5">Helix-turn-helix domain-containing protein</fullName>
    </submittedName>
</protein>
<keyword evidence="2" id="KW-0238">DNA-binding</keyword>
<keyword evidence="3" id="KW-0804">Transcription</keyword>
<evidence type="ECO:0000256" key="3">
    <source>
        <dbReference type="ARBA" id="ARBA00023163"/>
    </source>
</evidence>
<name>A0ABW5ETS7_9BURK</name>
<gene>
    <name evidence="5" type="ORF">ACFSPV_15540</name>
</gene>
<keyword evidence="1" id="KW-0805">Transcription regulation</keyword>
<sequence length="186" mass="20458">MNAEETFASRLIRAREGAVLTQEELAQQCDITQTQISRYERGNAMPRPATLRVLAGALGVSPEWLAQGEGRAKQMRISLDGNGSGKLVLNLNADPVTRDHFLALAEEAGETPEDFLVRIIREHLQQQKATMSDAKPFGEKPSDSEFLRMVQRLEELEARVDSAIPKLKGDGKSVQVVSVPIGKPKP</sequence>